<gene>
    <name evidence="2" type="ORF">Pmani_028014</name>
</gene>
<keyword evidence="3" id="KW-1185">Reference proteome</keyword>
<dbReference type="Gene3D" id="2.70.170.10">
    <property type="entry name" value="Neurotransmitter-gated ion-channel ligand-binding domain"/>
    <property type="match status" value="1"/>
</dbReference>
<reference evidence="2" key="1">
    <citation type="submission" date="2023-11" db="EMBL/GenBank/DDBJ databases">
        <title>Genome assemblies of two species of porcelain crab, Petrolisthes cinctipes and Petrolisthes manimaculis (Anomura: Porcellanidae).</title>
        <authorList>
            <person name="Angst P."/>
        </authorList>
    </citation>
    <scope>NUCLEOTIDE SEQUENCE</scope>
    <source>
        <strain evidence="2">PB745_02</strain>
        <tissue evidence="2">Gill</tissue>
    </source>
</reference>
<proteinExistence type="predicted"/>
<sequence>MDFYFRQYWTDPRLDFRGYKGLNEIQVSTDYTNKIWVPDTFFPNEKRAYYHTATTNNELLRISSYGNVLRSIRTCRSTMVTVGLPGLPRTRARGLVSRYPEVLPCLSFEFCVTLPGAVCCGEHKGCGCLSASPGYSCFHRPTKPFIVHTAWVKHSF</sequence>
<evidence type="ECO:0000259" key="1">
    <source>
        <dbReference type="Pfam" id="PF02931"/>
    </source>
</evidence>
<name>A0AAE1P091_9EUCA</name>
<dbReference type="GO" id="GO:0016020">
    <property type="term" value="C:membrane"/>
    <property type="evidence" value="ECO:0007669"/>
    <property type="project" value="InterPro"/>
</dbReference>
<dbReference type="EMBL" id="JAWZYT010003180">
    <property type="protein sequence ID" value="KAK4299724.1"/>
    <property type="molecule type" value="Genomic_DNA"/>
</dbReference>
<dbReference type="Proteomes" id="UP001292094">
    <property type="component" value="Unassembled WGS sequence"/>
</dbReference>
<dbReference type="SUPFAM" id="SSF63712">
    <property type="entry name" value="Nicotinic receptor ligand binding domain-like"/>
    <property type="match status" value="1"/>
</dbReference>
<evidence type="ECO:0000313" key="2">
    <source>
        <dbReference type="EMBL" id="KAK4299724.1"/>
    </source>
</evidence>
<dbReference type="GO" id="GO:0005230">
    <property type="term" value="F:extracellular ligand-gated monoatomic ion channel activity"/>
    <property type="evidence" value="ECO:0007669"/>
    <property type="project" value="InterPro"/>
</dbReference>
<dbReference type="InterPro" id="IPR036734">
    <property type="entry name" value="Neur_chan_lig-bd_sf"/>
</dbReference>
<accession>A0AAE1P091</accession>
<dbReference type="AlphaFoldDB" id="A0AAE1P091"/>
<dbReference type="InterPro" id="IPR006202">
    <property type="entry name" value="Neur_chan_lig-bd"/>
</dbReference>
<dbReference type="Pfam" id="PF02931">
    <property type="entry name" value="Neur_chan_LBD"/>
    <property type="match status" value="1"/>
</dbReference>
<evidence type="ECO:0000313" key="3">
    <source>
        <dbReference type="Proteomes" id="UP001292094"/>
    </source>
</evidence>
<organism evidence="2 3">
    <name type="scientific">Petrolisthes manimaculis</name>
    <dbReference type="NCBI Taxonomy" id="1843537"/>
    <lineage>
        <taxon>Eukaryota</taxon>
        <taxon>Metazoa</taxon>
        <taxon>Ecdysozoa</taxon>
        <taxon>Arthropoda</taxon>
        <taxon>Crustacea</taxon>
        <taxon>Multicrustacea</taxon>
        <taxon>Malacostraca</taxon>
        <taxon>Eumalacostraca</taxon>
        <taxon>Eucarida</taxon>
        <taxon>Decapoda</taxon>
        <taxon>Pleocyemata</taxon>
        <taxon>Anomura</taxon>
        <taxon>Galatheoidea</taxon>
        <taxon>Porcellanidae</taxon>
        <taxon>Petrolisthes</taxon>
    </lineage>
</organism>
<comment type="caution">
    <text evidence="2">The sequence shown here is derived from an EMBL/GenBank/DDBJ whole genome shotgun (WGS) entry which is preliminary data.</text>
</comment>
<protein>
    <recommendedName>
        <fullName evidence="1">Neurotransmitter-gated ion-channel ligand-binding domain-containing protein</fullName>
    </recommendedName>
</protein>
<feature type="domain" description="Neurotransmitter-gated ion-channel ligand-binding" evidence="1">
    <location>
        <begin position="1"/>
        <end position="74"/>
    </location>
</feature>